<reference evidence="2 3" key="1">
    <citation type="submission" date="2017-05" db="EMBL/GenBank/DDBJ databases">
        <title>The complete genome sequence of Deinococcus ficus isolated from the rhizosphere of the Ficus religiosa L. in Taiwan.</title>
        <authorList>
            <person name="Wu K.-M."/>
            <person name="Liao T.-L."/>
            <person name="Liu Y.-M."/>
            <person name="Young C.-C."/>
            <person name="Tsai S.-F."/>
        </authorList>
    </citation>
    <scope>NUCLEOTIDE SEQUENCE [LARGE SCALE GENOMIC DNA]</scope>
    <source>
        <strain evidence="2 3">CC-FR2-10</strain>
        <plasmid evidence="3">pdfi4</plasmid>
    </source>
</reference>
<dbReference type="EMBL" id="CP021085">
    <property type="protein sequence ID" value="ASN83483.1"/>
    <property type="molecule type" value="Genomic_DNA"/>
</dbReference>
<dbReference type="Proteomes" id="UP000259030">
    <property type="component" value="Plasmid pDFI4"/>
</dbReference>
<name>A0A221T3K9_9DEIO</name>
<gene>
    <name evidence="2" type="ORF">DFI_19990</name>
</gene>
<dbReference type="InterPro" id="IPR041657">
    <property type="entry name" value="HTH_17"/>
</dbReference>
<evidence type="ECO:0000259" key="1">
    <source>
        <dbReference type="Pfam" id="PF12728"/>
    </source>
</evidence>
<dbReference type="Pfam" id="PF12728">
    <property type="entry name" value="HTH_17"/>
    <property type="match status" value="1"/>
</dbReference>
<evidence type="ECO:0000313" key="2">
    <source>
        <dbReference type="EMBL" id="ASN83483.1"/>
    </source>
</evidence>
<keyword evidence="3" id="KW-1185">Reference proteome</keyword>
<dbReference type="AlphaFoldDB" id="A0A221T3K9"/>
<protein>
    <recommendedName>
        <fullName evidence="1">Helix-turn-helix domain-containing protein</fullName>
    </recommendedName>
</protein>
<proteinExistence type="predicted"/>
<accession>A0A221T3K9</accession>
<feature type="domain" description="Helix-turn-helix" evidence="1">
    <location>
        <begin position="7"/>
        <end position="42"/>
    </location>
</feature>
<keyword evidence="2" id="KW-0614">Plasmid</keyword>
<dbReference type="KEGG" id="dfc:DFI_19990"/>
<evidence type="ECO:0000313" key="3">
    <source>
        <dbReference type="Proteomes" id="UP000259030"/>
    </source>
</evidence>
<geneLocation type="plasmid" evidence="3">
    <name>pdfi4</name>
</geneLocation>
<dbReference type="RefSeq" id="WP_081426045.1">
    <property type="nucleotide sequence ID" value="NZ_CP021085.1"/>
</dbReference>
<sequence>MPSYTDIQTAARYYALTPKTLRKLARHGDVPAVKIGSRWRFLLPALDGAA</sequence>
<organism evidence="2 3">
    <name type="scientific">Deinococcus ficus</name>
    <dbReference type="NCBI Taxonomy" id="317577"/>
    <lineage>
        <taxon>Bacteria</taxon>
        <taxon>Thermotogati</taxon>
        <taxon>Deinococcota</taxon>
        <taxon>Deinococci</taxon>
        <taxon>Deinococcales</taxon>
        <taxon>Deinococcaceae</taxon>
        <taxon>Deinococcus</taxon>
    </lineage>
</organism>